<dbReference type="AlphaFoldDB" id="A0A9D7DXD2"/>
<dbReference type="SUPFAM" id="SSF160214">
    <property type="entry name" value="FlaG-like"/>
    <property type="match status" value="1"/>
</dbReference>
<dbReference type="InterPro" id="IPR035924">
    <property type="entry name" value="FlaG-like_sf"/>
</dbReference>
<keyword evidence="2" id="KW-0282">Flagellum</keyword>
<proteinExistence type="predicted"/>
<accession>A0A9D7DXD2</accession>
<name>A0A9D7DXD2_9PROT</name>
<gene>
    <name evidence="2" type="ORF">IPH26_06635</name>
</gene>
<evidence type="ECO:0000256" key="1">
    <source>
        <dbReference type="SAM" id="MobiDB-lite"/>
    </source>
</evidence>
<dbReference type="PANTHER" id="PTHR37166">
    <property type="entry name" value="PROTEIN FLAG"/>
    <property type="match status" value="1"/>
</dbReference>
<feature type="compositionally biased region" description="Polar residues" evidence="1">
    <location>
        <begin position="1"/>
        <end position="10"/>
    </location>
</feature>
<feature type="region of interest" description="Disordered" evidence="1">
    <location>
        <begin position="1"/>
        <end position="45"/>
    </location>
</feature>
<dbReference type="EMBL" id="JADJEV010000003">
    <property type="protein sequence ID" value="MBK6972630.1"/>
    <property type="molecule type" value="Genomic_DNA"/>
</dbReference>
<comment type="caution">
    <text evidence="2">The sequence shown here is derived from an EMBL/GenBank/DDBJ whole genome shotgun (WGS) entry which is preliminary data.</text>
</comment>
<dbReference type="Gene3D" id="3.30.160.170">
    <property type="entry name" value="FlaG-like"/>
    <property type="match status" value="1"/>
</dbReference>
<keyword evidence="2" id="KW-0969">Cilium</keyword>
<dbReference type="InterPro" id="IPR005186">
    <property type="entry name" value="FlaG"/>
</dbReference>
<feature type="compositionally biased region" description="Basic and acidic residues" evidence="1">
    <location>
        <begin position="20"/>
        <end position="35"/>
    </location>
</feature>
<reference evidence="2" key="1">
    <citation type="submission" date="2020-10" db="EMBL/GenBank/DDBJ databases">
        <title>Connecting structure to function with the recovery of over 1000 high-quality activated sludge metagenome-assembled genomes encoding full-length rRNA genes using long-read sequencing.</title>
        <authorList>
            <person name="Singleton C.M."/>
            <person name="Petriglieri F."/>
            <person name="Kristensen J.M."/>
            <person name="Kirkegaard R.H."/>
            <person name="Michaelsen T.Y."/>
            <person name="Andersen M.H."/>
            <person name="Karst S.M."/>
            <person name="Dueholm M.S."/>
            <person name="Nielsen P.H."/>
            <person name="Albertsen M."/>
        </authorList>
    </citation>
    <scope>NUCLEOTIDE SEQUENCE</scope>
    <source>
        <strain evidence="2">Bjer_18-Q3-R1-45_BAT3C.347</strain>
    </source>
</reference>
<evidence type="ECO:0000313" key="3">
    <source>
        <dbReference type="Proteomes" id="UP000807785"/>
    </source>
</evidence>
<keyword evidence="2" id="KW-0966">Cell projection</keyword>
<evidence type="ECO:0000313" key="2">
    <source>
        <dbReference type="EMBL" id="MBK6972630.1"/>
    </source>
</evidence>
<dbReference type="Proteomes" id="UP000807785">
    <property type="component" value="Unassembled WGS sequence"/>
</dbReference>
<dbReference type="Pfam" id="PF03646">
    <property type="entry name" value="FlaG"/>
    <property type="match status" value="1"/>
</dbReference>
<sequence length="117" mass="12732">MEIARTTSAVLESPVAQRKTRADGEPKPAETERTNADAGLAPASAEQVEQAVKDIRKVVSAVASDLQFSVDKDSGRTMVRVVDAKTKEVIRQIPGEEVLAMRRALDKMKGLLLRMEA</sequence>
<protein>
    <submittedName>
        <fullName evidence="2">Flagellar protein FlaG</fullName>
    </submittedName>
</protein>
<dbReference type="PANTHER" id="PTHR37166:SF1">
    <property type="entry name" value="PROTEIN FLAG"/>
    <property type="match status" value="1"/>
</dbReference>
<organism evidence="2 3">
    <name type="scientific">Candidatus Methylophosphatis roskildensis</name>
    <dbReference type="NCBI Taxonomy" id="2899263"/>
    <lineage>
        <taxon>Bacteria</taxon>
        <taxon>Pseudomonadati</taxon>
        <taxon>Pseudomonadota</taxon>
        <taxon>Betaproteobacteria</taxon>
        <taxon>Nitrosomonadales</taxon>
        <taxon>Sterolibacteriaceae</taxon>
        <taxon>Candidatus Methylophosphatis</taxon>
    </lineage>
</organism>